<accession>A0A9X9LWY5</accession>
<keyword evidence="3" id="KW-1185">Reference proteome</keyword>
<dbReference type="AlphaFoldDB" id="A0A9X9LWY5"/>
<evidence type="ECO:0000313" key="2">
    <source>
        <dbReference type="EMBL" id="VCW98412.1"/>
    </source>
</evidence>
<gene>
    <name evidence="2" type="ORF">BN2614_LOCUS3</name>
</gene>
<evidence type="ECO:0000259" key="1">
    <source>
        <dbReference type="Pfam" id="PF16644"/>
    </source>
</evidence>
<dbReference type="Proteomes" id="UP000269945">
    <property type="component" value="Unassembled WGS sequence"/>
</dbReference>
<organism evidence="2 3">
    <name type="scientific">Gulo gulo</name>
    <name type="common">Wolverine</name>
    <name type="synonym">Gluton</name>
    <dbReference type="NCBI Taxonomy" id="48420"/>
    <lineage>
        <taxon>Eukaryota</taxon>
        <taxon>Metazoa</taxon>
        <taxon>Chordata</taxon>
        <taxon>Craniata</taxon>
        <taxon>Vertebrata</taxon>
        <taxon>Euteleostomi</taxon>
        <taxon>Mammalia</taxon>
        <taxon>Eutheria</taxon>
        <taxon>Laurasiatheria</taxon>
        <taxon>Carnivora</taxon>
        <taxon>Caniformia</taxon>
        <taxon>Musteloidea</taxon>
        <taxon>Mustelidae</taxon>
        <taxon>Guloninae</taxon>
        <taxon>Gulo</taxon>
    </lineage>
</organism>
<dbReference type="Pfam" id="PF16644">
    <property type="entry name" value="NEXCaM_BD"/>
    <property type="match status" value="1"/>
</dbReference>
<sequence>MKQAIEMVETGILSSTAFSVPHQAQRIHRTKRLSPEDVESMRDILTHNMYQVRQRTLSYNKYNLKPQTSEKQAKEILIRRQNTLRESMRKGH</sequence>
<dbReference type="EMBL" id="CYRY02025515">
    <property type="protein sequence ID" value="VCW98412.1"/>
    <property type="molecule type" value="Genomic_DNA"/>
</dbReference>
<name>A0A9X9LWY5_GULGU</name>
<dbReference type="InterPro" id="IPR032103">
    <property type="entry name" value="NHE_CaM-bd"/>
</dbReference>
<protein>
    <recommendedName>
        <fullName evidence="1">Sodium/hydrogen exchanger regulatory region domain-containing protein</fullName>
    </recommendedName>
</protein>
<reference evidence="2 3" key="1">
    <citation type="submission" date="2018-10" db="EMBL/GenBank/DDBJ databases">
        <authorList>
            <person name="Ekblom R."/>
            <person name="Jareborg N."/>
        </authorList>
    </citation>
    <scope>NUCLEOTIDE SEQUENCE [LARGE SCALE GENOMIC DNA]</scope>
    <source>
        <tissue evidence="2">Muscle</tissue>
    </source>
</reference>
<comment type="caution">
    <text evidence="2">The sequence shown here is derived from an EMBL/GenBank/DDBJ whole genome shotgun (WGS) entry which is preliminary data.</text>
</comment>
<proteinExistence type="predicted"/>
<dbReference type="Gene3D" id="6.10.250.2020">
    <property type="match status" value="1"/>
</dbReference>
<feature type="non-terminal residue" evidence="2">
    <location>
        <position position="92"/>
    </location>
</feature>
<evidence type="ECO:0000313" key="3">
    <source>
        <dbReference type="Proteomes" id="UP000269945"/>
    </source>
</evidence>
<feature type="domain" description="Sodium/hydrogen exchanger regulatory region" evidence="1">
    <location>
        <begin position="16"/>
        <end position="91"/>
    </location>
</feature>